<organism evidence="1 2">
    <name type="scientific">Aristaeella hokkaidonensis</name>
    <dbReference type="NCBI Taxonomy" id="3046382"/>
    <lineage>
        <taxon>Bacteria</taxon>
        <taxon>Bacillati</taxon>
        <taxon>Bacillota</taxon>
        <taxon>Clostridia</taxon>
        <taxon>Eubacteriales</taxon>
        <taxon>Aristaeellaceae</taxon>
        <taxon>Aristaeella</taxon>
    </lineage>
</organism>
<sequence>MKTPVNTRTLRQHLTYNWWKYLLIIAVAFGLVDLLYTVTAYRSPRDKTVGFYVYGYMNETDLKPYLDNIRETEMSDMEEINAYALTMDETYGPMQMVTYIAAGEGDIYLFSRDDFLNNALNGSLLPLENDKELMALFDDAGINLQSGWRRESETGETHLYGIPLDKLPGLSKYVYAQDGYLSVIVTSGNQENAFKLLRILCRDGITAVSTEDAAAQP</sequence>
<accession>A0AC61MXM1</accession>
<keyword evidence="2" id="KW-1185">Reference proteome</keyword>
<protein>
    <submittedName>
        <fullName evidence="1">Uncharacterized protein</fullName>
    </submittedName>
</protein>
<dbReference type="Proteomes" id="UP000682782">
    <property type="component" value="Chromosome"/>
</dbReference>
<name>A0AC61MXM1_9FIRM</name>
<dbReference type="EMBL" id="CP068393">
    <property type="protein sequence ID" value="QUC67722.1"/>
    <property type="molecule type" value="Genomic_DNA"/>
</dbReference>
<evidence type="ECO:0000313" key="1">
    <source>
        <dbReference type="EMBL" id="QUC67722.1"/>
    </source>
</evidence>
<reference evidence="1" key="1">
    <citation type="submission" date="2021-01" db="EMBL/GenBank/DDBJ databases">
        <title>Complete genome sequence of Clostridiales bacterium R-7.</title>
        <authorList>
            <person name="Mahoney-Kurpe S.C."/>
            <person name="Palevich N."/>
            <person name="Koike S."/>
            <person name="Moon C.D."/>
            <person name="Attwood G.T."/>
        </authorList>
    </citation>
    <scope>NUCLEOTIDE SEQUENCE</scope>
    <source>
        <strain evidence="1">R-7</strain>
    </source>
</reference>
<gene>
    <name evidence="1" type="ORF">JYE49_03180</name>
</gene>
<evidence type="ECO:0000313" key="2">
    <source>
        <dbReference type="Proteomes" id="UP000682782"/>
    </source>
</evidence>
<proteinExistence type="predicted"/>